<keyword evidence="3" id="KW-1185">Reference proteome</keyword>
<dbReference type="PaxDb" id="67767-A0A0J7KRM9"/>
<accession>A0A0J7KRM9</accession>
<name>A0A0J7KRM9_LASNI</name>
<dbReference type="Proteomes" id="UP000036403">
    <property type="component" value="Unassembled WGS sequence"/>
</dbReference>
<sequence length="96" mass="10797">MGRLALQQKREVLKRKSEEAGEQKLYACLTINEMAIRKQAICNNAEKIMGHIDHGIVIKDPTSLSLAKEALVYLITGVNQRWKIPVAYFLIASLMA</sequence>
<protein>
    <submittedName>
        <fullName evidence="2">Thap domain-containing protein 9</fullName>
    </submittedName>
</protein>
<dbReference type="EMBL" id="LBMM01004019">
    <property type="protein sequence ID" value="KMQ92894.1"/>
    <property type="molecule type" value="Genomic_DNA"/>
</dbReference>
<dbReference type="InterPro" id="IPR048365">
    <property type="entry name" value="TNP-like_RNaseH_N"/>
</dbReference>
<dbReference type="OrthoDB" id="7608251at2759"/>
<gene>
    <name evidence="2" type="ORF">RF55_7070</name>
</gene>
<evidence type="ECO:0000313" key="2">
    <source>
        <dbReference type="EMBL" id="KMQ92894.1"/>
    </source>
</evidence>
<proteinExistence type="predicted"/>
<feature type="domain" description="Transposable element P transposase-like RNase H" evidence="1">
    <location>
        <begin position="11"/>
        <end position="95"/>
    </location>
</feature>
<dbReference type="Pfam" id="PF21787">
    <property type="entry name" value="TNP-like_RNaseH_N"/>
    <property type="match status" value="1"/>
</dbReference>
<dbReference type="AlphaFoldDB" id="A0A0J7KRM9"/>
<evidence type="ECO:0000259" key="1">
    <source>
        <dbReference type="Pfam" id="PF21787"/>
    </source>
</evidence>
<comment type="caution">
    <text evidence="2">The sequence shown here is derived from an EMBL/GenBank/DDBJ whole genome shotgun (WGS) entry which is preliminary data.</text>
</comment>
<evidence type="ECO:0000313" key="3">
    <source>
        <dbReference type="Proteomes" id="UP000036403"/>
    </source>
</evidence>
<organism evidence="2 3">
    <name type="scientific">Lasius niger</name>
    <name type="common">Black garden ant</name>
    <dbReference type="NCBI Taxonomy" id="67767"/>
    <lineage>
        <taxon>Eukaryota</taxon>
        <taxon>Metazoa</taxon>
        <taxon>Ecdysozoa</taxon>
        <taxon>Arthropoda</taxon>
        <taxon>Hexapoda</taxon>
        <taxon>Insecta</taxon>
        <taxon>Pterygota</taxon>
        <taxon>Neoptera</taxon>
        <taxon>Endopterygota</taxon>
        <taxon>Hymenoptera</taxon>
        <taxon>Apocrita</taxon>
        <taxon>Aculeata</taxon>
        <taxon>Formicoidea</taxon>
        <taxon>Formicidae</taxon>
        <taxon>Formicinae</taxon>
        <taxon>Lasius</taxon>
        <taxon>Lasius</taxon>
    </lineage>
</organism>
<reference evidence="2 3" key="1">
    <citation type="submission" date="2015-04" db="EMBL/GenBank/DDBJ databases">
        <title>Lasius niger genome sequencing.</title>
        <authorList>
            <person name="Konorov E.A."/>
            <person name="Nikitin M.A."/>
            <person name="Kirill M.V."/>
            <person name="Chang P."/>
        </authorList>
    </citation>
    <scope>NUCLEOTIDE SEQUENCE [LARGE SCALE GENOMIC DNA]</scope>
    <source>
        <tissue evidence="2">Whole</tissue>
    </source>
</reference>